<keyword evidence="2" id="KW-1185">Reference proteome</keyword>
<dbReference type="OrthoDB" id="4763051at2"/>
<evidence type="ECO:0000313" key="2">
    <source>
        <dbReference type="Proteomes" id="UP000069443"/>
    </source>
</evidence>
<reference evidence="2" key="1">
    <citation type="journal article" date="2016" name="Genome Announc.">
        <title>Draft Genome Sequences of Five Rapidly Growing Mycobacterium Species, M. thermoresistibile, M. fortuitum subsp. acetamidolyticum, M. canariasense, M. brisbanense, and M. novocastrense.</title>
        <authorList>
            <person name="Katahira K."/>
            <person name="Ogura Y."/>
            <person name="Gotoh Y."/>
            <person name="Hayashi T."/>
        </authorList>
    </citation>
    <scope>NUCLEOTIDE SEQUENCE [LARGE SCALE GENOMIC DNA]</scope>
    <source>
        <strain evidence="2">JCM15298</strain>
    </source>
</reference>
<gene>
    <name evidence="1" type="ORF">RMCC_1803</name>
</gene>
<name>A0A100WAC5_MYCCR</name>
<evidence type="ECO:0000313" key="1">
    <source>
        <dbReference type="EMBL" id="GAS94837.1"/>
    </source>
</evidence>
<dbReference type="Proteomes" id="UP000069443">
    <property type="component" value="Unassembled WGS sequence"/>
</dbReference>
<dbReference type="AlphaFoldDB" id="A0A100WAC5"/>
<organism evidence="1 2">
    <name type="scientific">Mycolicibacterium canariasense</name>
    <name type="common">Mycobacterium canariasense</name>
    <dbReference type="NCBI Taxonomy" id="228230"/>
    <lineage>
        <taxon>Bacteria</taxon>
        <taxon>Bacillati</taxon>
        <taxon>Actinomycetota</taxon>
        <taxon>Actinomycetes</taxon>
        <taxon>Mycobacteriales</taxon>
        <taxon>Mycobacteriaceae</taxon>
        <taxon>Mycolicibacterium</taxon>
    </lineage>
</organism>
<accession>A0A100WAC5</accession>
<dbReference type="STRING" id="228230.RMCC_1803"/>
<reference evidence="2" key="2">
    <citation type="submission" date="2016-02" db="EMBL/GenBank/DDBJ databases">
        <title>Draft genome sequence of five rapidly growing Mycobacterium species.</title>
        <authorList>
            <person name="Katahira K."/>
            <person name="Gotou Y."/>
            <person name="Iida K."/>
            <person name="Ogura Y."/>
            <person name="Hayashi T."/>
        </authorList>
    </citation>
    <scope>NUCLEOTIDE SEQUENCE [LARGE SCALE GENOMIC DNA]</scope>
    <source>
        <strain evidence="2">JCM15298</strain>
    </source>
</reference>
<sequence>MSAPMTAPCRFVTKRRFESSDAALAGAETIRGAVQARGDRYEQLHPYLCPDAAHWHLSHYPQGTAVCPCCGEEVSAFDVGAGWVVSPHGGQDTACLGAGMQVERIVAS</sequence>
<protein>
    <submittedName>
        <fullName evidence="1">Uncharacterized protein</fullName>
    </submittedName>
</protein>
<comment type="caution">
    <text evidence="1">The sequence shown here is derived from an EMBL/GenBank/DDBJ whole genome shotgun (WGS) entry which is preliminary data.</text>
</comment>
<dbReference type="RefSeq" id="WP_109762102.1">
    <property type="nucleotide sequence ID" value="NZ_BCSY01000035.1"/>
</dbReference>
<dbReference type="EMBL" id="BCSY01000035">
    <property type="protein sequence ID" value="GAS94837.1"/>
    <property type="molecule type" value="Genomic_DNA"/>
</dbReference>
<proteinExistence type="predicted"/>